<accession>A0A0E2H3G8</accession>
<evidence type="ECO:0000313" key="2">
    <source>
        <dbReference type="Proteomes" id="UP000013085"/>
    </source>
</evidence>
<dbReference type="Proteomes" id="UP000013085">
    <property type="component" value="Unassembled WGS sequence"/>
</dbReference>
<dbReference type="EMBL" id="AGYR01000064">
    <property type="protein sequence ID" value="ENZ08031.1"/>
    <property type="molecule type" value="Genomic_DNA"/>
</dbReference>
<protein>
    <submittedName>
        <fullName evidence="1">Uncharacterized protein</fullName>
    </submittedName>
</protein>
<comment type="caution">
    <text evidence="1">The sequence shown here is derived from an EMBL/GenBank/DDBJ whole genome shotgun (WGS) entry which is preliminary data.</text>
</comment>
<evidence type="ECO:0000313" key="1">
    <source>
        <dbReference type="EMBL" id="ENZ08031.1"/>
    </source>
</evidence>
<reference evidence="1 2" key="1">
    <citation type="submission" date="2013-01" db="EMBL/GenBank/DDBJ databases">
        <title>The Genome Sequence of Clostridium clostridioforme 90A8.</title>
        <authorList>
            <consortium name="The Broad Institute Genome Sequencing Platform"/>
            <person name="Earl A."/>
            <person name="Ward D."/>
            <person name="Feldgarden M."/>
            <person name="Gevers D."/>
            <person name="Courvalin P."/>
            <person name="Lambert T."/>
            <person name="Walker B."/>
            <person name="Young S.K."/>
            <person name="Zeng Q."/>
            <person name="Gargeya S."/>
            <person name="Fitzgerald M."/>
            <person name="Haas B."/>
            <person name="Abouelleil A."/>
            <person name="Alvarado L."/>
            <person name="Arachchi H.M."/>
            <person name="Berlin A.M."/>
            <person name="Chapman S.B."/>
            <person name="Dewar J."/>
            <person name="Goldberg J."/>
            <person name="Griggs A."/>
            <person name="Gujja S."/>
            <person name="Hansen M."/>
            <person name="Howarth C."/>
            <person name="Imamovic A."/>
            <person name="Larimer J."/>
            <person name="McCowan C."/>
            <person name="Murphy C."/>
            <person name="Neiman D."/>
            <person name="Pearson M."/>
            <person name="Priest M."/>
            <person name="Roberts A."/>
            <person name="Saif S."/>
            <person name="Shea T."/>
            <person name="Sisk P."/>
            <person name="Sykes S."/>
            <person name="Wortman J."/>
            <person name="Nusbaum C."/>
            <person name="Birren B."/>
        </authorList>
    </citation>
    <scope>NUCLEOTIDE SEQUENCE [LARGE SCALE GENOMIC DNA]</scope>
    <source>
        <strain evidence="1 2">90A8</strain>
    </source>
</reference>
<dbReference type="HOGENOM" id="CLU_3381255_0_0_9"/>
<gene>
    <name evidence="1" type="ORF">HMPREF1090_05024</name>
</gene>
<proteinExistence type="predicted"/>
<organism evidence="1 2">
    <name type="scientific">[Clostridium] clostridioforme 90A8</name>
    <dbReference type="NCBI Taxonomy" id="999408"/>
    <lineage>
        <taxon>Bacteria</taxon>
        <taxon>Bacillati</taxon>
        <taxon>Bacillota</taxon>
        <taxon>Clostridia</taxon>
        <taxon>Lachnospirales</taxon>
        <taxon>Lachnospiraceae</taxon>
        <taxon>Enterocloster</taxon>
    </lineage>
</organism>
<sequence length="33" mass="3649">MLSVALKDAPASQVCLIAKLVRDLAKHSKHEYL</sequence>
<name>A0A0E2H3G8_9FIRM</name>
<dbReference type="AlphaFoldDB" id="A0A0E2H3G8"/>